<feature type="binding site" evidence="10">
    <location>
        <begin position="153"/>
        <end position="156"/>
    </location>
    <ligand>
        <name>substrate</name>
    </ligand>
</feature>
<evidence type="ECO:0000256" key="4">
    <source>
        <dbReference type="ARBA" id="ARBA00022741"/>
    </source>
</evidence>
<evidence type="ECO:0000313" key="13">
    <source>
        <dbReference type="Proteomes" id="UP000199662"/>
    </source>
</evidence>
<keyword evidence="13" id="KW-1185">Reference proteome</keyword>
<dbReference type="InterPro" id="IPR020922">
    <property type="entry name" value="dITP/XTP_pyrophosphatase"/>
</dbReference>
<dbReference type="STRING" id="84035.SAMN05660742_11168"/>
<feature type="binding site" evidence="10">
    <location>
        <begin position="181"/>
        <end position="182"/>
    </location>
    <ligand>
        <name>substrate</name>
    </ligand>
</feature>
<accession>A0A1H7A2C1</accession>
<dbReference type="InterPro" id="IPR029001">
    <property type="entry name" value="ITPase-like_fam"/>
</dbReference>
<comment type="function">
    <text evidence="10">Pyrophosphatase that catalyzes the hydrolysis of nucleoside triphosphates to their monophosphate derivatives, with a high preference for the non-canonical purine nucleotides XTP (xanthosine triphosphate), dITP (deoxyinosine triphosphate) and ITP. Seems to function as a house-cleaning enzyme that removes non-canonical purine nucleotides from the nucleotide pool, thus preventing their incorporation into DNA/RNA and avoiding chromosomal lesions.</text>
</comment>
<dbReference type="EC" id="3.6.1.66" evidence="10"/>
<comment type="subunit">
    <text evidence="2 10">Homodimer.</text>
</comment>
<evidence type="ECO:0000256" key="6">
    <source>
        <dbReference type="ARBA" id="ARBA00022842"/>
    </source>
</evidence>
<organism evidence="12 13">
    <name type="scientific">Propionispira arboris</name>
    <dbReference type="NCBI Taxonomy" id="84035"/>
    <lineage>
        <taxon>Bacteria</taxon>
        <taxon>Bacillati</taxon>
        <taxon>Bacillota</taxon>
        <taxon>Negativicutes</taxon>
        <taxon>Selenomonadales</taxon>
        <taxon>Selenomonadaceae</taxon>
        <taxon>Propionispira</taxon>
    </lineage>
</organism>
<dbReference type="GO" id="GO:0009146">
    <property type="term" value="P:purine nucleoside triphosphate catabolic process"/>
    <property type="evidence" value="ECO:0007669"/>
    <property type="project" value="UniProtKB-UniRule"/>
</dbReference>
<feature type="binding site" evidence="10">
    <location>
        <position position="70"/>
    </location>
    <ligand>
        <name>Mg(2+)</name>
        <dbReference type="ChEBI" id="CHEBI:18420"/>
    </ligand>
</feature>
<protein>
    <recommendedName>
        <fullName evidence="10">dITP/XTP pyrophosphatase</fullName>
        <ecNumber evidence="10">3.6.1.66</ecNumber>
    </recommendedName>
    <alternativeName>
        <fullName evidence="10">Non-canonical purine NTP pyrophosphatase</fullName>
    </alternativeName>
    <alternativeName>
        <fullName evidence="10">Non-standard purine NTP pyrophosphatase</fullName>
    </alternativeName>
    <alternativeName>
        <fullName evidence="10">Nucleoside-triphosphate diphosphatase</fullName>
    </alternativeName>
    <alternativeName>
        <fullName evidence="10">Nucleoside-triphosphate pyrophosphatase</fullName>
        <shortName evidence="10">NTPase</shortName>
    </alternativeName>
</protein>
<feature type="binding site" evidence="10">
    <location>
        <begin position="8"/>
        <end position="13"/>
    </location>
    <ligand>
        <name>substrate</name>
    </ligand>
</feature>
<dbReference type="HAMAP" id="MF_01405">
    <property type="entry name" value="Non_canon_purine_NTPase"/>
    <property type="match status" value="1"/>
</dbReference>
<proteinExistence type="inferred from homology"/>
<evidence type="ECO:0000256" key="8">
    <source>
        <dbReference type="ARBA" id="ARBA00051875"/>
    </source>
</evidence>
<feature type="binding site" evidence="10">
    <location>
        <position position="176"/>
    </location>
    <ligand>
        <name>substrate</name>
    </ligand>
</feature>
<evidence type="ECO:0000256" key="10">
    <source>
        <dbReference type="HAMAP-Rule" id="MF_01405"/>
    </source>
</evidence>
<keyword evidence="4 10" id="KW-0547">Nucleotide-binding</keyword>
<gene>
    <name evidence="12" type="ORF">SAMN05660742_11168</name>
</gene>
<feature type="active site" description="Proton acceptor" evidence="10">
    <location>
        <position position="70"/>
    </location>
</feature>
<evidence type="ECO:0000256" key="3">
    <source>
        <dbReference type="ARBA" id="ARBA00022723"/>
    </source>
</evidence>
<comment type="catalytic activity">
    <reaction evidence="9 10">
        <text>XTP + H2O = XMP + diphosphate + H(+)</text>
        <dbReference type="Rhea" id="RHEA:28610"/>
        <dbReference type="ChEBI" id="CHEBI:15377"/>
        <dbReference type="ChEBI" id="CHEBI:15378"/>
        <dbReference type="ChEBI" id="CHEBI:33019"/>
        <dbReference type="ChEBI" id="CHEBI:57464"/>
        <dbReference type="ChEBI" id="CHEBI:61314"/>
        <dbReference type="EC" id="3.6.1.66"/>
    </reaction>
</comment>
<dbReference type="Pfam" id="PF01725">
    <property type="entry name" value="Ham1p_like"/>
    <property type="match status" value="1"/>
</dbReference>
<evidence type="ECO:0000256" key="9">
    <source>
        <dbReference type="ARBA" id="ARBA00052017"/>
    </source>
</evidence>
<sequence>MKEIVIASKNQGKIKEFIKAFAAMNIKVISLAEFKDVPDAVETGKTFQENAVMKAHFYAKYTGLSCLADDSGLEVDALDGAPGVYSARYAGIHGDDAANNAKLLAELKKVQGHHTSARFRCALAFVDTNGEVLTCDGCCEGTILAKQRGTNGFGYDPLFYIEDLKKTLAELTIEEKNKISHRGAALKGMAEKLAVYIK</sequence>
<keyword evidence="5 10" id="KW-0378">Hydrolase</keyword>
<evidence type="ECO:0000313" key="12">
    <source>
        <dbReference type="EMBL" id="SEJ59628.1"/>
    </source>
</evidence>
<name>A0A1H7A2C1_9FIRM</name>
<evidence type="ECO:0000256" key="7">
    <source>
        <dbReference type="ARBA" id="ARBA00023080"/>
    </source>
</evidence>
<dbReference type="GO" id="GO:0035870">
    <property type="term" value="F:dITP diphosphatase activity"/>
    <property type="evidence" value="ECO:0007669"/>
    <property type="project" value="UniProtKB-UniRule"/>
</dbReference>
<dbReference type="GO" id="GO:0017111">
    <property type="term" value="F:ribonucleoside triphosphate phosphatase activity"/>
    <property type="evidence" value="ECO:0007669"/>
    <property type="project" value="InterPro"/>
</dbReference>
<dbReference type="FunFam" id="3.90.950.10:FF:000001">
    <property type="entry name" value="dITP/XTP pyrophosphatase"/>
    <property type="match status" value="1"/>
</dbReference>
<keyword evidence="6 10" id="KW-0460">Magnesium</keyword>
<dbReference type="PANTHER" id="PTHR11067:SF9">
    <property type="entry name" value="INOSINE TRIPHOSPHATE PYROPHOSPHATASE"/>
    <property type="match status" value="1"/>
</dbReference>
<dbReference type="CDD" id="cd00515">
    <property type="entry name" value="HAM1"/>
    <property type="match status" value="1"/>
</dbReference>
<dbReference type="RefSeq" id="WP_091831870.1">
    <property type="nucleotide sequence ID" value="NZ_FNZK01000011.1"/>
</dbReference>
<comment type="catalytic activity">
    <reaction evidence="10">
        <text>ITP + H2O = IMP + diphosphate + H(+)</text>
        <dbReference type="Rhea" id="RHEA:29399"/>
        <dbReference type="ChEBI" id="CHEBI:15377"/>
        <dbReference type="ChEBI" id="CHEBI:15378"/>
        <dbReference type="ChEBI" id="CHEBI:33019"/>
        <dbReference type="ChEBI" id="CHEBI:58053"/>
        <dbReference type="ChEBI" id="CHEBI:61402"/>
        <dbReference type="EC" id="3.6.1.66"/>
    </reaction>
</comment>
<evidence type="ECO:0000256" key="2">
    <source>
        <dbReference type="ARBA" id="ARBA00011738"/>
    </source>
</evidence>
<dbReference type="SUPFAM" id="SSF52972">
    <property type="entry name" value="ITPase-like"/>
    <property type="match status" value="1"/>
</dbReference>
<dbReference type="GO" id="GO:0036222">
    <property type="term" value="F:XTP diphosphatase activity"/>
    <property type="evidence" value="ECO:0007669"/>
    <property type="project" value="UniProtKB-UniRule"/>
</dbReference>
<dbReference type="PANTHER" id="PTHR11067">
    <property type="entry name" value="INOSINE TRIPHOSPHATE PYROPHOSPHATASE/HAM1 PROTEIN"/>
    <property type="match status" value="1"/>
</dbReference>
<dbReference type="GO" id="GO:0009117">
    <property type="term" value="P:nucleotide metabolic process"/>
    <property type="evidence" value="ECO:0007669"/>
    <property type="project" value="UniProtKB-KW"/>
</dbReference>
<dbReference type="EMBL" id="FNZK01000011">
    <property type="protein sequence ID" value="SEJ59628.1"/>
    <property type="molecule type" value="Genomic_DNA"/>
</dbReference>
<dbReference type="GO" id="GO:0046872">
    <property type="term" value="F:metal ion binding"/>
    <property type="evidence" value="ECO:0007669"/>
    <property type="project" value="UniProtKB-KW"/>
</dbReference>
<evidence type="ECO:0000256" key="1">
    <source>
        <dbReference type="ARBA" id="ARBA00008023"/>
    </source>
</evidence>
<dbReference type="NCBIfam" id="NF011397">
    <property type="entry name" value="PRK14822.1"/>
    <property type="match status" value="1"/>
</dbReference>
<dbReference type="NCBIfam" id="TIGR00042">
    <property type="entry name" value="RdgB/HAM1 family non-canonical purine NTP pyrophosphatase"/>
    <property type="match status" value="1"/>
</dbReference>
<comment type="cofactor">
    <cofactor evidence="10">
        <name>Mg(2+)</name>
        <dbReference type="ChEBI" id="CHEBI:18420"/>
    </cofactor>
    <text evidence="10">Binds 1 Mg(2+) ion per subunit.</text>
</comment>
<dbReference type="GO" id="GO:0000166">
    <property type="term" value="F:nucleotide binding"/>
    <property type="evidence" value="ECO:0007669"/>
    <property type="project" value="UniProtKB-KW"/>
</dbReference>
<comment type="caution">
    <text evidence="10">Lacks conserved residue(s) required for the propagation of feature annotation.</text>
</comment>
<comment type="catalytic activity">
    <reaction evidence="8 10">
        <text>dITP + H2O = dIMP + diphosphate + H(+)</text>
        <dbReference type="Rhea" id="RHEA:28342"/>
        <dbReference type="ChEBI" id="CHEBI:15377"/>
        <dbReference type="ChEBI" id="CHEBI:15378"/>
        <dbReference type="ChEBI" id="CHEBI:33019"/>
        <dbReference type="ChEBI" id="CHEBI:61194"/>
        <dbReference type="ChEBI" id="CHEBI:61382"/>
        <dbReference type="EC" id="3.6.1.66"/>
    </reaction>
</comment>
<dbReference type="AlphaFoldDB" id="A0A1H7A2C1"/>
<evidence type="ECO:0000256" key="5">
    <source>
        <dbReference type="ARBA" id="ARBA00022801"/>
    </source>
</evidence>
<dbReference type="Proteomes" id="UP000199662">
    <property type="component" value="Unassembled WGS sequence"/>
</dbReference>
<dbReference type="InterPro" id="IPR002637">
    <property type="entry name" value="RdgB/HAM1"/>
</dbReference>
<dbReference type="GO" id="GO:0005829">
    <property type="term" value="C:cytosol"/>
    <property type="evidence" value="ECO:0007669"/>
    <property type="project" value="TreeGrafter"/>
</dbReference>
<feature type="binding site" evidence="10">
    <location>
        <position position="71"/>
    </location>
    <ligand>
        <name>substrate</name>
    </ligand>
</feature>
<keyword evidence="3 10" id="KW-0479">Metal-binding</keyword>
<dbReference type="Gene3D" id="3.90.950.10">
    <property type="match status" value="1"/>
</dbReference>
<keyword evidence="7 10" id="KW-0546">Nucleotide metabolism</keyword>
<comment type="similarity">
    <text evidence="1 10 11">Belongs to the HAM1 NTPase family.</text>
</comment>
<dbReference type="GO" id="GO:0036220">
    <property type="term" value="F:ITP diphosphatase activity"/>
    <property type="evidence" value="ECO:0007669"/>
    <property type="project" value="UniProtKB-UniRule"/>
</dbReference>
<reference evidence="12 13" key="1">
    <citation type="submission" date="2016-10" db="EMBL/GenBank/DDBJ databases">
        <authorList>
            <person name="de Groot N.N."/>
        </authorList>
    </citation>
    <scope>NUCLEOTIDE SEQUENCE [LARGE SCALE GENOMIC DNA]</scope>
    <source>
        <strain evidence="12 13">DSM 2179</strain>
    </source>
</reference>
<evidence type="ECO:0000256" key="11">
    <source>
        <dbReference type="RuleBase" id="RU003781"/>
    </source>
</evidence>